<dbReference type="Proteomes" id="UP001634394">
    <property type="component" value="Unassembled WGS sequence"/>
</dbReference>
<name>A0ABD3TZE2_SINWO</name>
<protein>
    <submittedName>
        <fullName evidence="1">Uncharacterized protein</fullName>
    </submittedName>
</protein>
<proteinExistence type="predicted"/>
<keyword evidence="2" id="KW-1185">Reference proteome</keyword>
<sequence>MVAALVLLIHGLDPALNRHYAAYLYVVPESVTAKSTNRDTATDAIVLLVTKVRNLTSI</sequence>
<gene>
    <name evidence="1" type="ORF">ACJMK2_020484</name>
</gene>
<accession>A0ABD3TZE2</accession>
<evidence type="ECO:0000313" key="2">
    <source>
        <dbReference type="Proteomes" id="UP001634394"/>
    </source>
</evidence>
<organism evidence="1 2">
    <name type="scientific">Sinanodonta woodiana</name>
    <name type="common">Chinese pond mussel</name>
    <name type="synonym">Anodonta woodiana</name>
    <dbReference type="NCBI Taxonomy" id="1069815"/>
    <lineage>
        <taxon>Eukaryota</taxon>
        <taxon>Metazoa</taxon>
        <taxon>Spiralia</taxon>
        <taxon>Lophotrochozoa</taxon>
        <taxon>Mollusca</taxon>
        <taxon>Bivalvia</taxon>
        <taxon>Autobranchia</taxon>
        <taxon>Heteroconchia</taxon>
        <taxon>Palaeoheterodonta</taxon>
        <taxon>Unionida</taxon>
        <taxon>Unionoidea</taxon>
        <taxon>Unionidae</taxon>
        <taxon>Unioninae</taxon>
        <taxon>Sinanodonta</taxon>
    </lineage>
</organism>
<feature type="non-terminal residue" evidence="1">
    <location>
        <position position="58"/>
    </location>
</feature>
<reference evidence="1 2" key="1">
    <citation type="submission" date="2024-11" db="EMBL/GenBank/DDBJ databases">
        <title>Chromosome-level genome assembly of the freshwater bivalve Anodonta woodiana.</title>
        <authorList>
            <person name="Chen X."/>
        </authorList>
    </citation>
    <scope>NUCLEOTIDE SEQUENCE [LARGE SCALE GENOMIC DNA]</scope>
    <source>
        <strain evidence="1">MN2024</strain>
        <tissue evidence="1">Gills</tissue>
    </source>
</reference>
<evidence type="ECO:0000313" key="1">
    <source>
        <dbReference type="EMBL" id="KAL3842477.1"/>
    </source>
</evidence>
<comment type="caution">
    <text evidence="1">The sequence shown here is derived from an EMBL/GenBank/DDBJ whole genome shotgun (WGS) entry which is preliminary data.</text>
</comment>
<dbReference type="EMBL" id="JBJQND010000017">
    <property type="protein sequence ID" value="KAL3842477.1"/>
    <property type="molecule type" value="Genomic_DNA"/>
</dbReference>
<dbReference type="AlphaFoldDB" id="A0ABD3TZE2"/>